<reference evidence="2 3" key="1">
    <citation type="journal article" date="2023" name="Genes (Basel)">
        <title>Chromosome-Level Genome Assembly and Circadian Gene Repertoire of the Patagonia Blennie Eleginops maclovinus-The Closest Ancestral Proxy of Antarctic Cryonotothenioids.</title>
        <authorList>
            <person name="Cheng C.C."/>
            <person name="Rivera-Colon A.G."/>
            <person name="Minhas B.F."/>
            <person name="Wilson L."/>
            <person name="Rayamajhi N."/>
            <person name="Vargas-Chacoff L."/>
            <person name="Catchen J.M."/>
        </authorList>
    </citation>
    <scope>NUCLEOTIDE SEQUENCE [LARGE SCALE GENOMIC DNA]</scope>
    <source>
        <strain evidence="2">JMC-PN-2008</strain>
    </source>
</reference>
<feature type="compositionally biased region" description="Basic residues" evidence="1">
    <location>
        <begin position="810"/>
        <end position="819"/>
    </location>
</feature>
<feature type="compositionally biased region" description="Low complexity" evidence="1">
    <location>
        <begin position="725"/>
        <end position="734"/>
    </location>
</feature>
<protein>
    <submittedName>
        <fullName evidence="2">Uncharacterized protein</fullName>
    </submittedName>
</protein>
<feature type="compositionally biased region" description="Low complexity" evidence="1">
    <location>
        <begin position="545"/>
        <end position="560"/>
    </location>
</feature>
<feature type="region of interest" description="Disordered" evidence="1">
    <location>
        <begin position="810"/>
        <end position="925"/>
    </location>
</feature>
<dbReference type="EMBL" id="JAUZQC010000007">
    <property type="protein sequence ID" value="KAK5868541.1"/>
    <property type="molecule type" value="Genomic_DNA"/>
</dbReference>
<dbReference type="AlphaFoldDB" id="A0AAN8AMW1"/>
<feature type="region of interest" description="Disordered" evidence="1">
    <location>
        <begin position="668"/>
        <end position="749"/>
    </location>
</feature>
<feature type="compositionally biased region" description="Basic and acidic residues" evidence="1">
    <location>
        <begin position="216"/>
        <end position="240"/>
    </location>
</feature>
<feature type="region of interest" description="Disordered" evidence="1">
    <location>
        <begin position="70"/>
        <end position="97"/>
    </location>
</feature>
<organism evidence="2 3">
    <name type="scientific">Eleginops maclovinus</name>
    <name type="common">Patagonian blennie</name>
    <name type="synonym">Eleginus maclovinus</name>
    <dbReference type="NCBI Taxonomy" id="56733"/>
    <lineage>
        <taxon>Eukaryota</taxon>
        <taxon>Metazoa</taxon>
        <taxon>Chordata</taxon>
        <taxon>Craniata</taxon>
        <taxon>Vertebrata</taxon>
        <taxon>Euteleostomi</taxon>
        <taxon>Actinopterygii</taxon>
        <taxon>Neopterygii</taxon>
        <taxon>Teleostei</taxon>
        <taxon>Neoteleostei</taxon>
        <taxon>Acanthomorphata</taxon>
        <taxon>Eupercaria</taxon>
        <taxon>Perciformes</taxon>
        <taxon>Notothenioidei</taxon>
        <taxon>Eleginopidae</taxon>
        <taxon>Eleginops</taxon>
    </lineage>
</organism>
<evidence type="ECO:0000313" key="3">
    <source>
        <dbReference type="Proteomes" id="UP001346869"/>
    </source>
</evidence>
<reference evidence="2 3" key="2">
    <citation type="journal article" date="2023" name="Mol. Biol. Evol.">
        <title>Genomics of Secondarily Temperate Adaptation in the Only Non-Antarctic Icefish.</title>
        <authorList>
            <person name="Rivera-Colon A.G."/>
            <person name="Rayamajhi N."/>
            <person name="Minhas B.F."/>
            <person name="Madrigal G."/>
            <person name="Bilyk K.T."/>
            <person name="Yoon V."/>
            <person name="Hune M."/>
            <person name="Gregory S."/>
            <person name="Cheng C.H.C."/>
            <person name="Catchen J.M."/>
        </authorList>
    </citation>
    <scope>NUCLEOTIDE SEQUENCE [LARGE SCALE GENOMIC DNA]</scope>
    <source>
        <strain evidence="2">JMC-PN-2008</strain>
    </source>
</reference>
<evidence type="ECO:0000256" key="1">
    <source>
        <dbReference type="SAM" id="MobiDB-lite"/>
    </source>
</evidence>
<proteinExistence type="predicted"/>
<feature type="region of interest" description="Disordered" evidence="1">
    <location>
        <begin position="129"/>
        <end position="158"/>
    </location>
</feature>
<comment type="caution">
    <text evidence="2">The sequence shown here is derived from an EMBL/GenBank/DDBJ whole genome shotgun (WGS) entry which is preliminary data.</text>
</comment>
<keyword evidence="3" id="KW-1185">Reference proteome</keyword>
<feature type="compositionally biased region" description="Acidic residues" evidence="1">
    <location>
        <begin position="829"/>
        <end position="842"/>
    </location>
</feature>
<feature type="compositionally biased region" description="Basic residues" evidence="1">
    <location>
        <begin position="859"/>
        <end position="869"/>
    </location>
</feature>
<gene>
    <name evidence="2" type="ORF">PBY51_009544</name>
</gene>
<evidence type="ECO:0000313" key="2">
    <source>
        <dbReference type="EMBL" id="KAK5868541.1"/>
    </source>
</evidence>
<dbReference type="Proteomes" id="UP001346869">
    <property type="component" value="Unassembled WGS sequence"/>
</dbReference>
<feature type="compositionally biased region" description="Basic and acidic residues" evidence="1">
    <location>
        <begin position="685"/>
        <end position="694"/>
    </location>
</feature>
<feature type="compositionally biased region" description="Basic and acidic residues" evidence="1">
    <location>
        <begin position="888"/>
        <end position="899"/>
    </location>
</feature>
<feature type="compositionally biased region" description="Basic and acidic residues" evidence="1">
    <location>
        <begin position="346"/>
        <end position="373"/>
    </location>
</feature>
<sequence>MFVVSDREGGPTSRAASSSMLSKTYHGNFTMYRSPSFGHGDNFSHPPVWVRPNIVPTVTLSGKLSRDGVASAGVRDGETMNSSRTTGGVDDNDKNQISMSNPDITLETMSLLTFLKSDLSDLKVRKKSGDKSGVVEGSPAYRMGSRTPHGGTLLPSGCRPTLKDLTATLRRAKSFTYSDKPKAAVRCYLTGGATKRSSSEQQLDLDGEGDGGRVSVSEREVESDGGDFRVGREQRMRDYGFDDESEERMPTPLQERYVQEARQVIRDICQMSTREDEDDLEDESFKFKKTNEEKEKAGVSITDKARTDQEPEFNNTKDRDKHERESENRERERSERDGQSMQLEKLNSRGTEHRENTKRQSRETERALLKGDSEESMFYERSVDELSGHESSLTDEGIVTEPETGPSDPSESSFLGSAGVHLGSRIARDVLGQPVTLWKQSALHDADGFKPETEEIAENSINCTNSLNEVSDTPSLADPGRTTESDCILMELSSNAAINNVNTTTEEVNTNCTVSQRSAGTAGGGGGGLEAPATPSSVRRRRKFSPSGNNTGSDSSNGSNAESTMAAVGNGESSTYRSLSDPMPQRRCSVSEEGNNNFSSVDSNLLGSLSVKGGGGATECSAGDDLSEYKGSVASDLSVYSDGGLRDEAVRDYSGVIRSIVAEPGAMDRLMTDDHGNGKAPKKKSLSDPSRRSDAPLLFQNDPQFKGHIGSTQPISELDQPGQIPPSSSEPILSEQREELWEPEVEPNYTLTDPNVKIVKKARSKSDCTLRSDIHDNEDDDVIDQGAEEAEVQKFNFNLKLAGVLSPRMVRRPTRKRPNRPAQFSPLEDPFEPPEMGSEEQEDHSYLTDRTPPLPILHSKPKNRPKHVRHASEPFIPISPPPQLQPLKEVECRAAHHTGDIQTSSKPPGDVAPSLEDVTQKYILN</sequence>
<feature type="compositionally biased region" description="Basic and acidic residues" evidence="1">
    <location>
        <begin position="283"/>
        <end position="338"/>
    </location>
</feature>
<feature type="region of interest" description="Disordered" evidence="1">
    <location>
        <begin position="269"/>
        <end position="417"/>
    </location>
</feature>
<feature type="region of interest" description="Disordered" evidence="1">
    <location>
        <begin position="516"/>
        <end position="599"/>
    </location>
</feature>
<accession>A0AAN8AMW1</accession>
<name>A0AAN8AMW1_ELEMC</name>
<feature type="region of interest" description="Disordered" evidence="1">
    <location>
        <begin position="196"/>
        <end position="251"/>
    </location>
</feature>